<evidence type="ECO:0000313" key="1">
    <source>
        <dbReference type="EMBL" id="GAA1535379.1"/>
    </source>
</evidence>
<comment type="caution">
    <text evidence="1">The sequence shown here is derived from an EMBL/GenBank/DDBJ whole genome shotgun (WGS) entry which is preliminary data.</text>
</comment>
<evidence type="ECO:0008006" key="3">
    <source>
        <dbReference type="Google" id="ProtNLM"/>
    </source>
</evidence>
<protein>
    <recommendedName>
        <fullName evidence="3">Class I SAM-dependent methyltransferase</fullName>
    </recommendedName>
</protein>
<proteinExistence type="predicted"/>
<name>A0ABN2B7H4_9MICO</name>
<dbReference type="EMBL" id="BAAANV010000017">
    <property type="protein sequence ID" value="GAA1535379.1"/>
    <property type="molecule type" value="Genomic_DNA"/>
</dbReference>
<dbReference type="Proteomes" id="UP001501288">
    <property type="component" value="Unassembled WGS sequence"/>
</dbReference>
<evidence type="ECO:0000313" key="2">
    <source>
        <dbReference type="Proteomes" id="UP001501288"/>
    </source>
</evidence>
<gene>
    <name evidence="1" type="ORF">GCM10009762_06940</name>
</gene>
<organism evidence="1 2">
    <name type="scientific">Dermacoccus barathri</name>
    <dbReference type="NCBI Taxonomy" id="322601"/>
    <lineage>
        <taxon>Bacteria</taxon>
        <taxon>Bacillati</taxon>
        <taxon>Actinomycetota</taxon>
        <taxon>Actinomycetes</taxon>
        <taxon>Micrococcales</taxon>
        <taxon>Dermacoccaceae</taxon>
        <taxon>Dermacoccus</taxon>
    </lineage>
</organism>
<dbReference type="InterPro" id="IPR029063">
    <property type="entry name" value="SAM-dependent_MTases_sf"/>
</dbReference>
<dbReference type="RefSeq" id="WP_346029698.1">
    <property type="nucleotide sequence ID" value="NZ_BAAANV010000017.1"/>
</dbReference>
<sequence length="248" mass="27864">MADNMKDHEAWAEFGDTLRLPIDPATDYVGGIPWEAAGFKPDLPLVDIGPGSGLTTLALAEQFPDSELIAVEPDAWMRSMLMMRVAERPELRERTTVVPNSILDAWMPEQIGGALLFNVIYFLGGRARQAFWDRMAQVLPEGAPILMSRAYGVGETGEEMVKSASATMGRNTYERWRQTVPVKDGRVEITNTYRTVRDGEIVREVTTRIAPFSLDEELVVSEVPIGKYSIEELDEKYLVIRRASDIRR</sequence>
<keyword evidence="2" id="KW-1185">Reference proteome</keyword>
<dbReference type="Gene3D" id="3.40.50.150">
    <property type="entry name" value="Vaccinia Virus protein VP39"/>
    <property type="match status" value="1"/>
</dbReference>
<dbReference type="SUPFAM" id="SSF53335">
    <property type="entry name" value="S-adenosyl-L-methionine-dependent methyltransferases"/>
    <property type="match status" value="1"/>
</dbReference>
<accession>A0ABN2B7H4</accession>
<reference evidence="1 2" key="1">
    <citation type="journal article" date="2019" name="Int. J. Syst. Evol. Microbiol.">
        <title>The Global Catalogue of Microorganisms (GCM) 10K type strain sequencing project: providing services to taxonomists for standard genome sequencing and annotation.</title>
        <authorList>
            <consortium name="The Broad Institute Genomics Platform"/>
            <consortium name="The Broad Institute Genome Sequencing Center for Infectious Disease"/>
            <person name="Wu L."/>
            <person name="Ma J."/>
        </authorList>
    </citation>
    <scope>NUCLEOTIDE SEQUENCE [LARGE SCALE GENOMIC DNA]</scope>
    <source>
        <strain evidence="1 2">JCM 14588</strain>
    </source>
</reference>